<dbReference type="PROSITE" id="PS51175">
    <property type="entry name" value="CBM6"/>
    <property type="match status" value="2"/>
</dbReference>
<dbReference type="Gene3D" id="2.60.120.260">
    <property type="entry name" value="Galactose-binding domain-like"/>
    <property type="match status" value="2"/>
</dbReference>
<proteinExistence type="predicted"/>
<keyword evidence="2" id="KW-0732">Signal</keyword>
<dbReference type="SUPFAM" id="SSF81853">
    <property type="entry name" value="Family 10 polysaccharide lyase"/>
    <property type="match status" value="1"/>
</dbReference>
<evidence type="ECO:0000259" key="3">
    <source>
        <dbReference type="PROSITE" id="PS51175"/>
    </source>
</evidence>
<feature type="region of interest" description="Disordered" evidence="1">
    <location>
        <begin position="322"/>
        <end position="350"/>
    </location>
</feature>
<dbReference type="RefSeq" id="WP_311501037.1">
    <property type="nucleotide sequence ID" value="NZ_JAVRHN010000014.1"/>
</dbReference>
<evidence type="ECO:0000256" key="2">
    <source>
        <dbReference type="SAM" id="SignalP"/>
    </source>
</evidence>
<dbReference type="GO" id="GO:0030570">
    <property type="term" value="F:pectate lyase activity"/>
    <property type="evidence" value="ECO:0007669"/>
    <property type="project" value="UniProtKB-EC"/>
</dbReference>
<dbReference type="SUPFAM" id="SSF49785">
    <property type="entry name" value="Galactose-binding domain-like"/>
    <property type="match status" value="2"/>
</dbReference>
<dbReference type="Pfam" id="PF09492">
    <property type="entry name" value="Pec_lyase"/>
    <property type="match status" value="1"/>
</dbReference>
<dbReference type="NCBIfam" id="TIGR02474">
    <property type="entry name" value="pec_lyase"/>
    <property type="match status" value="1"/>
</dbReference>
<dbReference type="InterPro" id="IPR005084">
    <property type="entry name" value="CBM6"/>
</dbReference>
<keyword evidence="4" id="KW-0456">Lyase</keyword>
<dbReference type="InterPro" id="IPR008979">
    <property type="entry name" value="Galactose-bd-like_sf"/>
</dbReference>
<feature type="chain" id="PRO_5045410894" evidence="2">
    <location>
        <begin position="23"/>
        <end position="922"/>
    </location>
</feature>
<evidence type="ECO:0000256" key="1">
    <source>
        <dbReference type="SAM" id="MobiDB-lite"/>
    </source>
</evidence>
<dbReference type="Pfam" id="PF03422">
    <property type="entry name" value="CBM_6"/>
    <property type="match status" value="1"/>
</dbReference>
<dbReference type="Proteomes" id="UP001253848">
    <property type="component" value="Unassembled WGS sequence"/>
</dbReference>
<organism evidence="4 5">
    <name type="scientific">Autumnicola psychrophila</name>
    <dbReference type="NCBI Taxonomy" id="3075592"/>
    <lineage>
        <taxon>Bacteria</taxon>
        <taxon>Pseudomonadati</taxon>
        <taxon>Bacteroidota</taxon>
        <taxon>Flavobacteriia</taxon>
        <taxon>Flavobacteriales</taxon>
        <taxon>Flavobacteriaceae</taxon>
        <taxon>Autumnicola</taxon>
    </lineage>
</organism>
<feature type="domain" description="CBM6" evidence="3">
    <location>
        <begin position="637"/>
        <end position="771"/>
    </location>
</feature>
<protein>
    <submittedName>
        <fullName evidence="4">Pectate lyase</fullName>
        <ecNumber evidence="4">4.2.2.2</ecNumber>
    </submittedName>
</protein>
<dbReference type="Gene3D" id="1.50.10.20">
    <property type="match status" value="1"/>
</dbReference>
<comment type="caution">
    <text evidence="4">The sequence shown here is derived from an EMBL/GenBank/DDBJ whole genome shotgun (WGS) entry which is preliminary data.</text>
</comment>
<dbReference type="EMBL" id="JAVRHN010000014">
    <property type="protein sequence ID" value="MDT0687763.1"/>
    <property type="molecule type" value="Genomic_DNA"/>
</dbReference>
<gene>
    <name evidence="4" type="primary">pelA</name>
    <name evidence="4" type="ORF">RM541_15455</name>
</gene>
<dbReference type="InterPro" id="IPR012669">
    <property type="entry name" value="Pectate_lyase"/>
</dbReference>
<evidence type="ECO:0000313" key="4">
    <source>
        <dbReference type="EMBL" id="MDT0687763.1"/>
    </source>
</evidence>
<keyword evidence="5" id="KW-1185">Reference proteome</keyword>
<feature type="signal peptide" evidence="2">
    <location>
        <begin position="1"/>
        <end position="22"/>
    </location>
</feature>
<reference evidence="4 5" key="1">
    <citation type="submission" date="2023-09" db="EMBL/GenBank/DDBJ databases">
        <authorList>
            <person name="Rey-Velasco X."/>
        </authorList>
    </citation>
    <scope>NUCLEOTIDE SEQUENCE [LARGE SCALE GENOMIC DNA]</scope>
    <source>
        <strain evidence="4 5">F225</strain>
    </source>
</reference>
<name>A0ABU3DVV4_9FLAO</name>
<evidence type="ECO:0000313" key="5">
    <source>
        <dbReference type="Proteomes" id="UP001253848"/>
    </source>
</evidence>
<feature type="domain" description="CBM6" evidence="3">
    <location>
        <begin position="785"/>
        <end position="920"/>
    </location>
</feature>
<accession>A0ABU3DVV4</accession>
<sequence length="922" mass="103672">MFKTLRAAVLLITFFSAGSIFSQENKNNVTISEVNWHGTGCYKIEMPMGTVYFEKDNGVSGFKSFIDNEGNDWIASNMEPGPNGDFRGFPNSVGNFGHAGRDSGSTTNIVQELTNNNQVVLESTNGKFTFQYWFFVDRVAIKVLKSEGEYCFLLECVAGGTADAEDYFVTADGKKHIPSGEFKDFTPEWFYLGDEKAENILFMAKIPNDDAPNENHRQIRPNGQHNMDLYSFGRSGKEEKYAVRGMSGNEHICIIGFAPKKRTHNEIIAMVEGFTETPFRSVAKAVKLWSNNILNNNEEWYGTDEALSIAKNVIQYQSSQGGFPKSTDLARKPLTPGDIPPEGRGRANSIDNDATSVPLKFLAKVIHATGDEELKTSFARGLDYLFAAQYPNGGWPQFWPLRGDEYYSRITFNDAAMIQVMEVLTGVANGEVPYSFVDTNRKAKAAKAVDLGIECILKTQIKQNGELTAWCAQYDEETLKPAWARKYEPPSLSGGETVGIIEYLMTIKNPSPEIIKSVNAGVAWLKEVAIKGVRHDKVRNPDGRDERKLIKDPNAPLLWARFYELDTNRPLYLDRDSVFRYDFSEIGYERRSGYDYHGDWALELLNTKYPAWYAKYGETKDKNSKDKKSEVNLNEVGIIEAEKGEFTGIIDRHSCWHHVMLTDASHSTHSGRGLVDTKNEIGSYIEVKYDAQWSGIHRITSRYTHIKDDPRPGGLIVNGNQVGTLTMPQTEALPAWKTQSLETYLHQGINTIRLEAINKGGLPNMDYIKVAEIREPQPGMLPNIKILEAEDGNFTGKEDHHSCWNFIAQNQAEHTGFTGEGYVDAVNKVGSYIIVNYNAPKSGKYNLGVRYVHGKPDIRPVELEINNKKLKHKLKFLPTNAWTNWTVINTMVKLKKGMNSLKFSALSKEGLANIDHFEISPK</sequence>
<dbReference type="EC" id="4.2.2.2" evidence="4"/>